<gene>
    <name evidence="4" type="ORF">KG104_12180</name>
</gene>
<dbReference type="Pfam" id="PF12804">
    <property type="entry name" value="NTP_transf_3"/>
    <property type="match status" value="1"/>
</dbReference>
<keyword evidence="1" id="KW-0808">Transferase</keyword>
<keyword evidence="5" id="KW-1185">Reference proteome</keyword>
<organism evidence="4 5">
    <name type="scientific">Arthrobacter sunyaminii</name>
    <dbReference type="NCBI Taxonomy" id="2816859"/>
    <lineage>
        <taxon>Bacteria</taxon>
        <taxon>Bacillati</taxon>
        <taxon>Actinomycetota</taxon>
        <taxon>Actinomycetes</taxon>
        <taxon>Micrococcales</taxon>
        <taxon>Micrococcaceae</taxon>
        <taxon>Arthrobacter</taxon>
    </lineage>
</organism>
<dbReference type="Gene3D" id="3.90.550.10">
    <property type="entry name" value="Spore Coat Polysaccharide Biosynthesis Protein SpsA, Chain A"/>
    <property type="match status" value="1"/>
</dbReference>
<dbReference type="SUPFAM" id="SSF53448">
    <property type="entry name" value="Nucleotide-diphospho-sugar transferases"/>
    <property type="match status" value="1"/>
</dbReference>
<protein>
    <submittedName>
        <fullName evidence="4">Phosphocholine cytidylyltransferase family protein</fullName>
    </submittedName>
</protein>
<dbReference type="InterPro" id="IPR029044">
    <property type="entry name" value="Nucleotide-diphossugar_trans"/>
</dbReference>
<dbReference type="PANTHER" id="PTHR43584:SF5">
    <property type="entry name" value="PROTEIN LICC"/>
    <property type="match status" value="1"/>
</dbReference>
<name>A0A975PEU7_9MICC</name>
<dbReference type="RefSeq" id="WP_207347154.1">
    <property type="nucleotide sequence ID" value="NZ_CP076456.1"/>
</dbReference>
<sequence>MTVQAVILAAGMGTRLARPHPKALTPLDDGRTIMTQQVDNLQSAFSDDLRLTIVVGYKLEQIMEHVPDASFVYNEAFDQTNTSKSLLKALRNSAEGGVLWMNGDVVFDPAMFECLQPYLLDDISFVAVDTSAVSDEEVKYTMDAEGHINQLSKSVINGLGEAVGINYISSQDKDKLIRRLNDVDDQEYFEGGIMLTIQRDAVKYLPVDISQFYAVEVDFADDLARANEQLNLSRVNSGH</sequence>
<dbReference type="GO" id="GO:0016779">
    <property type="term" value="F:nucleotidyltransferase activity"/>
    <property type="evidence" value="ECO:0007669"/>
    <property type="project" value="UniProtKB-KW"/>
</dbReference>
<dbReference type="AlphaFoldDB" id="A0A975PEU7"/>
<dbReference type="Proteomes" id="UP000680588">
    <property type="component" value="Chromosome"/>
</dbReference>
<dbReference type="InterPro" id="IPR025877">
    <property type="entry name" value="MobA-like_NTP_Trfase"/>
</dbReference>
<reference evidence="4" key="1">
    <citation type="submission" date="2021-06" db="EMBL/GenBank/DDBJ databases">
        <title>Novel species in genus Arthrobacter.</title>
        <authorList>
            <person name="Zhang G."/>
        </authorList>
    </citation>
    <scope>NUCLEOTIDE SEQUENCE</scope>
    <source>
        <strain evidence="4">Zg-ZUI122</strain>
    </source>
</reference>
<evidence type="ECO:0000313" key="4">
    <source>
        <dbReference type="EMBL" id="QWQ35252.1"/>
    </source>
</evidence>
<dbReference type="CDD" id="cd02523">
    <property type="entry name" value="PC_cytidylyltransferase"/>
    <property type="match status" value="1"/>
</dbReference>
<keyword evidence="2 4" id="KW-0548">Nucleotidyltransferase</keyword>
<evidence type="ECO:0000259" key="3">
    <source>
        <dbReference type="Pfam" id="PF12804"/>
    </source>
</evidence>
<accession>A0A975PEU7</accession>
<evidence type="ECO:0000256" key="1">
    <source>
        <dbReference type="ARBA" id="ARBA00022679"/>
    </source>
</evidence>
<dbReference type="EMBL" id="CP076456">
    <property type="protein sequence ID" value="QWQ35252.1"/>
    <property type="molecule type" value="Genomic_DNA"/>
</dbReference>
<evidence type="ECO:0000256" key="2">
    <source>
        <dbReference type="ARBA" id="ARBA00022695"/>
    </source>
</evidence>
<dbReference type="InterPro" id="IPR050065">
    <property type="entry name" value="GlmU-like"/>
</dbReference>
<dbReference type="KEGG" id="asun:KG104_12180"/>
<dbReference type="PANTHER" id="PTHR43584">
    <property type="entry name" value="NUCLEOTIDYL TRANSFERASE"/>
    <property type="match status" value="1"/>
</dbReference>
<evidence type="ECO:0000313" key="5">
    <source>
        <dbReference type="Proteomes" id="UP000680588"/>
    </source>
</evidence>
<proteinExistence type="predicted"/>
<feature type="domain" description="MobA-like NTP transferase" evidence="3">
    <location>
        <begin position="5"/>
        <end position="118"/>
    </location>
</feature>